<feature type="region of interest" description="Disordered" evidence="1">
    <location>
        <begin position="45"/>
        <end position="64"/>
    </location>
</feature>
<sequence>MAVQQALISPQLLLGLFLRIGEGCLLVLMRLLACLAMPTFASQRLARRDRETDRDTGHHCENDR</sequence>
<organism evidence="3 4">
    <name type="scientific">Sorangium cellulosum</name>
    <name type="common">Polyangium cellulosum</name>
    <dbReference type="NCBI Taxonomy" id="56"/>
    <lineage>
        <taxon>Bacteria</taxon>
        <taxon>Pseudomonadati</taxon>
        <taxon>Myxococcota</taxon>
        <taxon>Polyangia</taxon>
        <taxon>Polyangiales</taxon>
        <taxon>Polyangiaceae</taxon>
        <taxon>Sorangium</taxon>
    </lineage>
</organism>
<evidence type="ECO:0000256" key="2">
    <source>
        <dbReference type="SAM" id="Phobius"/>
    </source>
</evidence>
<name>A0A150SER4_SORCE</name>
<dbReference type="AlphaFoldDB" id="A0A150SER4"/>
<accession>A0A150SER4</accession>
<keyword evidence="2" id="KW-0472">Membrane</keyword>
<gene>
    <name evidence="3" type="ORF">BE18_07325</name>
</gene>
<protein>
    <submittedName>
        <fullName evidence="3">Uncharacterized protein</fullName>
    </submittedName>
</protein>
<keyword evidence="2" id="KW-1133">Transmembrane helix</keyword>
<comment type="caution">
    <text evidence="3">The sequence shown here is derived from an EMBL/GenBank/DDBJ whole genome shotgun (WGS) entry which is preliminary data.</text>
</comment>
<feature type="transmembrane region" description="Helical" evidence="2">
    <location>
        <begin position="20"/>
        <end position="41"/>
    </location>
</feature>
<evidence type="ECO:0000313" key="3">
    <source>
        <dbReference type="EMBL" id="KYF94677.1"/>
    </source>
</evidence>
<dbReference type="EMBL" id="JEMC01001720">
    <property type="protein sequence ID" value="KYF94677.1"/>
    <property type="molecule type" value="Genomic_DNA"/>
</dbReference>
<evidence type="ECO:0000256" key="1">
    <source>
        <dbReference type="SAM" id="MobiDB-lite"/>
    </source>
</evidence>
<reference evidence="3 4" key="1">
    <citation type="submission" date="2014-02" db="EMBL/GenBank/DDBJ databases">
        <title>The small core and large imbalanced accessory genome model reveals a collaborative survival strategy of Sorangium cellulosum strains in nature.</title>
        <authorList>
            <person name="Han K."/>
            <person name="Peng R."/>
            <person name="Blom J."/>
            <person name="Li Y.-Z."/>
        </authorList>
    </citation>
    <scope>NUCLEOTIDE SEQUENCE [LARGE SCALE GENOMIC DNA]</scope>
    <source>
        <strain evidence="3 4">So0149</strain>
    </source>
</reference>
<dbReference type="Proteomes" id="UP000075515">
    <property type="component" value="Unassembled WGS sequence"/>
</dbReference>
<proteinExistence type="predicted"/>
<keyword evidence="2" id="KW-0812">Transmembrane</keyword>
<evidence type="ECO:0000313" key="4">
    <source>
        <dbReference type="Proteomes" id="UP000075515"/>
    </source>
</evidence>
<feature type="compositionally biased region" description="Basic and acidic residues" evidence="1">
    <location>
        <begin position="46"/>
        <end position="64"/>
    </location>
</feature>